<comment type="similarity">
    <text evidence="1">Belongs to the cytochrome P450 family.</text>
</comment>
<dbReference type="GO" id="GO:0004497">
    <property type="term" value="F:monooxygenase activity"/>
    <property type="evidence" value="ECO:0007669"/>
    <property type="project" value="InterPro"/>
</dbReference>
<keyword evidence="3" id="KW-1185">Reference proteome</keyword>
<accession>A0A061FXP9</accession>
<dbReference type="HOGENOM" id="CLU_1491622_0_0_1"/>
<name>A0A061FXP9_THECC</name>
<dbReference type="STRING" id="3641.A0A061FXP9"/>
<dbReference type="eggNOG" id="KOG0156">
    <property type="taxonomic scope" value="Eukaryota"/>
</dbReference>
<dbReference type="AlphaFoldDB" id="A0A061FXP9"/>
<dbReference type="SUPFAM" id="SSF48264">
    <property type="entry name" value="Cytochrome P450"/>
    <property type="match status" value="1"/>
</dbReference>
<organism evidence="2 3">
    <name type="scientific">Theobroma cacao</name>
    <name type="common">Cacao</name>
    <name type="synonym">Cocoa</name>
    <dbReference type="NCBI Taxonomy" id="3641"/>
    <lineage>
        <taxon>Eukaryota</taxon>
        <taxon>Viridiplantae</taxon>
        <taxon>Streptophyta</taxon>
        <taxon>Embryophyta</taxon>
        <taxon>Tracheophyta</taxon>
        <taxon>Spermatophyta</taxon>
        <taxon>Magnoliopsida</taxon>
        <taxon>eudicotyledons</taxon>
        <taxon>Gunneridae</taxon>
        <taxon>Pentapetalae</taxon>
        <taxon>rosids</taxon>
        <taxon>malvids</taxon>
        <taxon>Malvales</taxon>
        <taxon>Malvaceae</taxon>
        <taxon>Byttnerioideae</taxon>
        <taxon>Theobroma</taxon>
    </lineage>
</organism>
<dbReference type="Proteomes" id="UP000026915">
    <property type="component" value="Chromosome 3"/>
</dbReference>
<dbReference type="GO" id="GO:0005506">
    <property type="term" value="F:iron ion binding"/>
    <property type="evidence" value="ECO:0007669"/>
    <property type="project" value="InterPro"/>
</dbReference>
<sequence length="181" mass="20885">MWRLAFPSFITSPKSNFNVSKLDLTYAVKKGIHQIFSYPSAWPLTETNFSQIHHALARNFIPVNQELRISETHPFISRGAFGRFQTHRGEIKVCHSLYKMTWKTSLTYSYTIKYPLNDNTYFLINSIGSRAYTNKTFHLYPSTLFSLPWIAAESCEINGYHIPKGSTLLVNTWAIGRDPNQ</sequence>
<dbReference type="Pfam" id="PF00067">
    <property type="entry name" value="p450"/>
    <property type="match status" value="1"/>
</dbReference>
<dbReference type="GO" id="GO:0020037">
    <property type="term" value="F:heme binding"/>
    <property type="evidence" value="ECO:0007669"/>
    <property type="project" value="InterPro"/>
</dbReference>
<reference evidence="2 3" key="1">
    <citation type="journal article" date="2013" name="Genome Biol.">
        <title>The genome sequence of the most widely cultivated cacao type and its use to identify candidate genes regulating pod color.</title>
        <authorList>
            <person name="Motamayor J.C."/>
            <person name="Mockaitis K."/>
            <person name="Schmutz J."/>
            <person name="Haiminen N."/>
            <person name="Iii D.L."/>
            <person name="Cornejo O."/>
            <person name="Findley S.D."/>
            <person name="Zheng P."/>
            <person name="Utro F."/>
            <person name="Royaert S."/>
            <person name="Saski C."/>
            <person name="Jenkins J."/>
            <person name="Podicheti R."/>
            <person name="Zhao M."/>
            <person name="Scheffler B.E."/>
            <person name="Stack J.C."/>
            <person name="Feltus F.A."/>
            <person name="Mustiga G.M."/>
            <person name="Amores F."/>
            <person name="Phillips W."/>
            <person name="Marelli J.P."/>
            <person name="May G.D."/>
            <person name="Shapiro H."/>
            <person name="Ma J."/>
            <person name="Bustamante C.D."/>
            <person name="Schnell R.J."/>
            <person name="Main D."/>
            <person name="Gilbert D."/>
            <person name="Parida L."/>
            <person name="Kuhn D.N."/>
        </authorList>
    </citation>
    <scope>NUCLEOTIDE SEQUENCE [LARGE SCALE GENOMIC DNA]</scope>
    <source>
        <strain evidence="3">cv. Matina 1-6</strain>
    </source>
</reference>
<evidence type="ECO:0000313" key="2">
    <source>
        <dbReference type="EMBL" id="EOY22046.1"/>
    </source>
</evidence>
<gene>
    <name evidence="2" type="ORF">TCM_014237</name>
</gene>
<dbReference type="InParanoid" id="A0A061FXP9"/>
<protein>
    <submittedName>
        <fullName evidence="2">Uncharacterized protein</fullName>
    </submittedName>
</protein>
<dbReference type="InterPro" id="IPR036396">
    <property type="entry name" value="Cyt_P450_sf"/>
</dbReference>
<dbReference type="GO" id="GO:0016705">
    <property type="term" value="F:oxidoreductase activity, acting on paired donors, with incorporation or reduction of molecular oxygen"/>
    <property type="evidence" value="ECO:0007669"/>
    <property type="project" value="InterPro"/>
</dbReference>
<dbReference type="PANTHER" id="PTHR47950:SF12">
    <property type="entry name" value="CYTOCHROME P450 76AD1-LIKE"/>
    <property type="match status" value="1"/>
</dbReference>
<proteinExistence type="inferred from homology"/>
<dbReference type="EMBL" id="CM001881">
    <property type="protein sequence ID" value="EOY22046.1"/>
    <property type="molecule type" value="Genomic_DNA"/>
</dbReference>
<evidence type="ECO:0000256" key="1">
    <source>
        <dbReference type="ARBA" id="ARBA00010617"/>
    </source>
</evidence>
<dbReference type="Gramene" id="EOY22046">
    <property type="protein sequence ID" value="EOY22046"/>
    <property type="gene ID" value="TCM_014237"/>
</dbReference>
<dbReference type="Gene3D" id="1.10.630.10">
    <property type="entry name" value="Cytochrome P450"/>
    <property type="match status" value="1"/>
</dbReference>
<dbReference type="InterPro" id="IPR001128">
    <property type="entry name" value="Cyt_P450"/>
</dbReference>
<evidence type="ECO:0000313" key="3">
    <source>
        <dbReference type="Proteomes" id="UP000026915"/>
    </source>
</evidence>
<dbReference type="PANTHER" id="PTHR47950">
    <property type="entry name" value="CYTOCHROME P450, FAMILY 76, SUBFAMILY C, POLYPEPTIDE 5-RELATED"/>
    <property type="match status" value="1"/>
</dbReference>